<dbReference type="InterPro" id="IPR036038">
    <property type="entry name" value="Aminotransferase-like"/>
</dbReference>
<dbReference type="Gene3D" id="3.30.470.10">
    <property type="match status" value="1"/>
</dbReference>
<sequence>METLYKESLLTMQSANIELSHLAGVLNYDKKEDGSLLLFRPEQHAIRMKIGVERMSMPSPSIDQFIHAAKQTAFANNRWVPPPRKGSLYIRPLLFRSGPILGVGPAPKFMFLTHASPVGNYFKMNRFEHFSVSWWSENCFKLWAGDESTSQG</sequence>
<comment type="similarity">
    <text evidence="2">Belongs to the class-IV pyridoxal-phosphate-dependent aminotransferase family.</text>
</comment>
<dbReference type="PANTHER" id="PTHR42825:SF29">
    <property type="entry name" value="BRANCHED-CHAIN-AMINO-ACID AMINOTRANSFERASE"/>
    <property type="match status" value="1"/>
</dbReference>
<comment type="caution">
    <text evidence="4">The sequence shown here is derived from an EMBL/GenBank/DDBJ whole genome shotgun (WGS) entry which is preliminary data.</text>
</comment>
<evidence type="ECO:0000256" key="1">
    <source>
        <dbReference type="ARBA" id="ARBA00001933"/>
    </source>
</evidence>
<accession>A0ABR2F602</accession>
<proteinExistence type="inferred from homology"/>
<dbReference type="PANTHER" id="PTHR42825">
    <property type="entry name" value="AMINO ACID AMINOTRANSFERASE"/>
    <property type="match status" value="1"/>
</dbReference>
<gene>
    <name evidence="4" type="ORF">V6N12_028487</name>
</gene>
<dbReference type="InterPro" id="IPR005786">
    <property type="entry name" value="B_amino_transII"/>
</dbReference>
<protein>
    <submittedName>
        <fullName evidence="4">Uncharacterized protein</fullName>
    </submittedName>
</protein>
<keyword evidence="5" id="KW-1185">Reference proteome</keyword>
<evidence type="ECO:0000256" key="2">
    <source>
        <dbReference type="ARBA" id="ARBA00009320"/>
    </source>
</evidence>
<keyword evidence="3" id="KW-0663">Pyridoxal phosphate</keyword>
<name>A0ABR2F602_9ROSI</name>
<dbReference type="EMBL" id="JBBPBM010000008">
    <property type="protein sequence ID" value="KAK8572434.1"/>
    <property type="molecule type" value="Genomic_DNA"/>
</dbReference>
<evidence type="ECO:0000313" key="5">
    <source>
        <dbReference type="Proteomes" id="UP001472677"/>
    </source>
</evidence>
<evidence type="ECO:0000313" key="4">
    <source>
        <dbReference type="EMBL" id="KAK8572434.1"/>
    </source>
</evidence>
<evidence type="ECO:0000256" key="3">
    <source>
        <dbReference type="ARBA" id="ARBA00022898"/>
    </source>
</evidence>
<reference evidence="4 5" key="1">
    <citation type="journal article" date="2024" name="G3 (Bethesda)">
        <title>Genome assembly of Hibiscus sabdariffa L. provides insights into metabolisms of medicinal natural products.</title>
        <authorList>
            <person name="Kim T."/>
        </authorList>
    </citation>
    <scope>NUCLEOTIDE SEQUENCE [LARGE SCALE GENOMIC DNA]</scope>
    <source>
        <strain evidence="4">TK-2024</strain>
        <tissue evidence="4">Old leaves</tissue>
    </source>
</reference>
<dbReference type="SUPFAM" id="SSF56752">
    <property type="entry name" value="D-aminoacid aminotransferase-like PLP-dependent enzymes"/>
    <property type="match status" value="1"/>
</dbReference>
<dbReference type="InterPro" id="IPR043131">
    <property type="entry name" value="BCAT-like_N"/>
</dbReference>
<dbReference type="Proteomes" id="UP001472677">
    <property type="component" value="Unassembled WGS sequence"/>
</dbReference>
<organism evidence="4 5">
    <name type="scientific">Hibiscus sabdariffa</name>
    <name type="common">roselle</name>
    <dbReference type="NCBI Taxonomy" id="183260"/>
    <lineage>
        <taxon>Eukaryota</taxon>
        <taxon>Viridiplantae</taxon>
        <taxon>Streptophyta</taxon>
        <taxon>Embryophyta</taxon>
        <taxon>Tracheophyta</taxon>
        <taxon>Spermatophyta</taxon>
        <taxon>Magnoliopsida</taxon>
        <taxon>eudicotyledons</taxon>
        <taxon>Gunneridae</taxon>
        <taxon>Pentapetalae</taxon>
        <taxon>rosids</taxon>
        <taxon>malvids</taxon>
        <taxon>Malvales</taxon>
        <taxon>Malvaceae</taxon>
        <taxon>Malvoideae</taxon>
        <taxon>Hibiscus</taxon>
    </lineage>
</organism>
<comment type="cofactor">
    <cofactor evidence="1">
        <name>pyridoxal 5'-phosphate</name>
        <dbReference type="ChEBI" id="CHEBI:597326"/>
    </cofactor>
</comment>